<dbReference type="PANTHER" id="PTHR47955">
    <property type="entry name" value="CYTOCHROME P450 FAMILY 71 PROTEIN"/>
    <property type="match status" value="1"/>
</dbReference>
<dbReference type="GO" id="GO:0016712">
    <property type="term" value="F:oxidoreductase activity, acting on paired donors, with incorporation or reduction of molecular oxygen, reduced flavin or flavoprotein as one donor, and incorporation of one atom of oxygen"/>
    <property type="evidence" value="ECO:0007669"/>
    <property type="project" value="UniProtKB-ARBA"/>
</dbReference>
<sequence length="202" mass="22558">MFAAGTDTTFTALEWAVTELIRNPSTIKTLQNEVREVVGSKDEIEEQDLVKMPYLKAVLKESLRLHTPIPLLVPRELTQDTKVLGYDVASGTRVMINVWAISQDPSMWEKPEEFLPERFLETSIDFRGMHFELIPFGAGRRGCPGVTFAMAVDELALAKLVHKFDFGLPNGTKMEELDVNESNGLTIHRKSPLLVVATPSAC</sequence>
<feature type="binding site" description="axial binding residue" evidence="9">
    <location>
        <position position="143"/>
    </location>
    <ligand>
        <name>heme</name>
        <dbReference type="ChEBI" id="CHEBI:30413"/>
    </ligand>
    <ligandPart>
        <name>Fe</name>
        <dbReference type="ChEBI" id="CHEBI:18248"/>
    </ligandPart>
</feature>
<evidence type="ECO:0000313" key="11">
    <source>
        <dbReference type="EMBL" id="KAG6384750.1"/>
    </source>
</evidence>
<evidence type="ECO:0000256" key="9">
    <source>
        <dbReference type="PIRSR" id="PIRSR602401-1"/>
    </source>
</evidence>
<reference evidence="11" key="1">
    <citation type="submission" date="2018-01" db="EMBL/GenBank/DDBJ databases">
        <authorList>
            <person name="Mao J.F."/>
        </authorList>
    </citation>
    <scope>NUCLEOTIDE SEQUENCE</scope>
    <source>
        <strain evidence="11">Huo1</strain>
        <tissue evidence="11">Leaf</tissue>
    </source>
</reference>
<dbReference type="PANTHER" id="PTHR47955:SF15">
    <property type="entry name" value="CYTOCHROME P450 71A2-LIKE"/>
    <property type="match status" value="1"/>
</dbReference>
<keyword evidence="8 10" id="KW-0503">Monooxygenase</keyword>
<keyword evidence="6 10" id="KW-0560">Oxidoreductase</keyword>
<dbReference type="Proteomes" id="UP000298416">
    <property type="component" value="Unassembled WGS sequence"/>
</dbReference>
<accession>A0A8X8VYJ6</accession>
<comment type="subcellular location">
    <subcellularLocation>
        <location evidence="2">Membrane</location>
        <topology evidence="2">Single-pass membrane protein</topology>
    </subcellularLocation>
</comment>
<keyword evidence="12" id="KW-1185">Reference proteome</keyword>
<name>A0A8X8VYJ6_SALSN</name>
<evidence type="ECO:0000256" key="1">
    <source>
        <dbReference type="ARBA" id="ARBA00001971"/>
    </source>
</evidence>
<comment type="caution">
    <text evidence="11">The sequence shown here is derived from an EMBL/GenBank/DDBJ whole genome shotgun (WGS) entry which is preliminary data.</text>
</comment>
<keyword evidence="5 9" id="KW-0479">Metal-binding</keyword>
<keyword evidence="7 9" id="KW-0408">Iron</keyword>
<evidence type="ECO:0000256" key="2">
    <source>
        <dbReference type="ARBA" id="ARBA00004167"/>
    </source>
</evidence>
<dbReference type="GO" id="GO:0005506">
    <property type="term" value="F:iron ion binding"/>
    <property type="evidence" value="ECO:0007669"/>
    <property type="project" value="InterPro"/>
</dbReference>
<dbReference type="PRINTS" id="PR00463">
    <property type="entry name" value="EP450I"/>
</dbReference>
<organism evidence="11">
    <name type="scientific">Salvia splendens</name>
    <name type="common">Scarlet sage</name>
    <dbReference type="NCBI Taxonomy" id="180675"/>
    <lineage>
        <taxon>Eukaryota</taxon>
        <taxon>Viridiplantae</taxon>
        <taxon>Streptophyta</taxon>
        <taxon>Embryophyta</taxon>
        <taxon>Tracheophyta</taxon>
        <taxon>Spermatophyta</taxon>
        <taxon>Magnoliopsida</taxon>
        <taxon>eudicotyledons</taxon>
        <taxon>Gunneridae</taxon>
        <taxon>Pentapetalae</taxon>
        <taxon>asterids</taxon>
        <taxon>lamiids</taxon>
        <taxon>Lamiales</taxon>
        <taxon>Lamiaceae</taxon>
        <taxon>Nepetoideae</taxon>
        <taxon>Mentheae</taxon>
        <taxon>Salviinae</taxon>
        <taxon>Salvia</taxon>
        <taxon>Salvia subgen. Calosphace</taxon>
        <taxon>core Calosphace</taxon>
    </lineage>
</organism>
<proteinExistence type="inferred from homology"/>
<dbReference type="InterPro" id="IPR017972">
    <property type="entry name" value="Cyt_P450_CS"/>
</dbReference>
<dbReference type="FunFam" id="1.10.630.10:FF:000126">
    <property type="entry name" value="Predicted protein"/>
    <property type="match status" value="1"/>
</dbReference>
<dbReference type="InterPro" id="IPR036396">
    <property type="entry name" value="Cyt_P450_sf"/>
</dbReference>
<dbReference type="Pfam" id="PF00067">
    <property type="entry name" value="p450"/>
    <property type="match status" value="1"/>
</dbReference>
<dbReference type="InterPro" id="IPR001128">
    <property type="entry name" value="Cyt_P450"/>
</dbReference>
<dbReference type="PROSITE" id="PS00086">
    <property type="entry name" value="CYTOCHROME_P450"/>
    <property type="match status" value="1"/>
</dbReference>
<evidence type="ECO:0000256" key="7">
    <source>
        <dbReference type="ARBA" id="ARBA00023004"/>
    </source>
</evidence>
<dbReference type="PRINTS" id="PR00385">
    <property type="entry name" value="P450"/>
</dbReference>
<protein>
    <submittedName>
        <fullName evidence="11">Uncharacterized protein</fullName>
    </submittedName>
</protein>
<dbReference type="GO" id="GO:0016020">
    <property type="term" value="C:membrane"/>
    <property type="evidence" value="ECO:0007669"/>
    <property type="project" value="UniProtKB-SubCell"/>
</dbReference>
<dbReference type="AlphaFoldDB" id="A0A8X8VYJ6"/>
<gene>
    <name evidence="11" type="ORF">SASPL_153568</name>
</gene>
<dbReference type="InterPro" id="IPR002401">
    <property type="entry name" value="Cyt_P450_E_grp-I"/>
</dbReference>
<dbReference type="EMBL" id="PNBA02000022">
    <property type="protein sequence ID" value="KAG6384750.1"/>
    <property type="molecule type" value="Genomic_DNA"/>
</dbReference>
<reference evidence="11" key="2">
    <citation type="submission" date="2020-08" db="EMBL/GenBank/DDBJ databases">
        <title>Plant Genome Project.</title>
        <authorList>
            <person name="Zhang R.-G."/>
        </authorList>
    </citation>
    <scope>NUCLEOTIDE SEQUENCE</scope>
    <source>
        <strain evidence="11">Huo1</strain>
        <tissue evidence="11">Leaf</tissue>
    </source>
</reference>
<dbReference type="SUPFAM" id="SSF48264">
    <property type="entry name" value="Cytochrome P450"/>
    <property type="match status" value="1"/>
</dbReference>
<evidence type="ECO:0000256" key="10">
    <source>
        <dbReference type="RuleBase" id="RU000461"/>
    </source>
</evidence>
<evidence type="ECO:0000256" key="8">
    <source>
        <dbReference type="ARBA" id="ARBA00023033"/>
    </source>
</evidence>
<comment type="similarity">
    <text evidence="3 10">Belongs to the cytochrome P450 family.</text>
</comment>
<evidence type="ECO:0000256" key="4">
    <source>
        <dbReference type="ARBA" id="ARBA00022617"/>
    </source>
</evidence>
<keyword evidence="4 9" id="KW-0349">Heme</keyword>
<evidence type="ECO:0000256" key="5">
    <source>
        <dbReference type="ARBA" id="ARBA00022723"/>
    </source>
</evidence>
<dbReference type="Gene3D" id="1.10.630.10">
    <property type="entry name" value="Cytochrome P450"/>
    <property type="match status" value="1"/>
</dbReference>
<dbReference type="GO" id="GO:0020037">
    <property type="term" value="F:heme binding"/>
    <property type="evidence" value="ECO:0007669"/>
    <property type="project" value="InterPro"/>
</dbReference>
<dbReference type="GO" id="GO:0016114">
    <property type="term" value="P:terpenoid biosynthetic process"/>
    <property type="evidence" value="ECO:0007669"/>
    <property type="project" value="UniProtKB-ARBA"/>
</dbReference>
<evidence type="ECO:0000256" key="3">
    <source>
        <dbReference type="ARBA" id="ARBA00010617"/>
    </source>
</evidence>
<evidence type="ECO:0000256" key="6">
    <source>
        <dbReference type="ARBA" id="ARBA00023002"/>
    </source>
</evidence>
<comment type="cofactor">
    <cofactor evidence="1 9">
        <name>heme</name>
        <dbReference type="ChEBI" id="CHEBI:30413"/>
    </cofactor>
</comment>
<evidence type="ECO:0000313" key="12">
    <source>
        <dbReference type="Proteomes" id="UP000298416"/>
    </source>
</evidence>